<name>A0A4R4AK73_MARGR</name>
<feature type="transmembrane region" description="Helical" evidence="1">
    <location>
        <begin position="24"/>
        <end position="40"/>
    </location>
</feature>
<dbReference type="RefSeq" id="WP_123139137.1">
    <property type="nucleotide sequence ID" value="NZ_NRRH01000002.1"/>
</dbReference>
<keyword evidence="1" id="KW-0472">Membrane</keyword>
<dbReference type="EMBL" id="SMDC01000001">
    <property type="protein sequence ID" value="TCW39817.1"/>
    <property type="molecule type" value="Genomic_DNA"/>
</dbReference>
<dbReference type="AlphaFoldDB" id="A0A4R4AK73"/>
<comment type="caution">
    <text evidence="2">The sequence shown here is derived from an EMBL/GenBank/DDBJ whole genome shotgun (WGS) entry which is preliminary data.</text>
</comment>
<evidence type="ECO:0000313" key="2">
    <source>
        <dbReference type="EMBL" id="TCW39817.1"/>
    </source>
</evidence>
<protein>
    <submittedName>
        <fullName evidence="2">Uncharacterized protein DUF4381</fullName>
    </submittedName>
</protein>
<dbReference type="Proteomes" id="UP000295247">
    <property type="component" value="Unassembled WGS sequence"/>
</dbReference>
<dbReference type="Pfam" id="PF14316">
    <property type="entry name" value="DUF4381"/>
    <property type="match status" value="1"/>
</dbReference>
<reference evidence="2 3" key="1">
    <citation type="submission" date="2019-03" db="EMBL/GenBank/DDBJ databases">
        <title>Genomic Encyclopedia of Type Strains, Phase IV (KMG-IV): sequencing the most valuable type-strain genomes for metagenomic binning, comparative biology and taxonomic classification.</title>
        <authorList>
            <person name="Goeker M."/>
        </authorList>
    </citation>
    <scope>NUCLEOTIDE SEQUENCE [LARGE SCALE GENOMIC DNA]</scope>
    <source>
        <strain evidence="2 3">DSM 203</strain>
    </source>
</reference>
<keyword evidence="1" id="KW-0812">Transmembrane</keyword>
<accession>A0A4R4AK73</accession>
<sequence length="172" mass="19152">MIEHGGLRDIHDIDAVPWWPPAPGWWLLALALGLGGWLLWRGRAPLGRALVRLARSHSGWRVDARRRLHALARRERDGEDPARLLAEFSELLRRIAIARCGRDGVAGRCGEAWLEWLERADPAGFPWREHGQALIGARYAPPGQTPMPSLAPLIAATQSWTRAAPYREAGDA</sequence>
<dbReference type="InterPro" id="IPR025489">
    <property type="entry name" value="DUF4381"/>
</dbReference>
<keyword evidence="1" id="KW-1133">Transmembrane helix</keyword>
<organism evidence="2 3">
    <name type="scientific">Marichromatium gracile</name>
    <name type="common">Chromatium gracile</name>
    <dbReference type="NCBI Taxonomy" id="1048"/>
    <lineage>
        <taxon>Bacteria</taxon>
        <taxon>Pseudomonadati</taxon>
        <taxon>Pseudomonadota</taxon>
        <taxon>Gammaproteobacteria</taxon>
        <taxon>Chromatiales</taxon>
        <taxon>Chromatiaceae</taxon>
        <taxon>Marichromatium</taxon>
    </lineage>
</organism>
<proteinExistence type="predicted"/>
<evidence type="ECO:0000256" key="1">
    <source>
        <dbReference type="SAM" id="Phobius"/>
    </source>
</evidence>
<evidence type="ECO:0000313" key="3">
    <source>
        <dbReference type="Proteomes" id="UP000295247"/>
    </source>
</evidence>
<gene>
    <name evidence="2" type="ORF">EDC29_101233</name>
</gene>